<dbReference type="PANTHER" id="PTHR19446">
    <property type="entry name" value="REVERSE TRANSCRIPTASES"/>
    <property type="match status" value="1"/>
</dbReference>
<keyword evidence="1" id="KW-0862">Zinc</keyword>
<evidence type="ECO:0000259" key="4">
    <source>
        <dbReference type="PROSITE" id="PS50878"/>
    </source>
</evidence>
<evidence type="ECO:0000256" key="2">
    <source>
        <dbReference type="SAM" id="MobiDB-lite"/>
    </source>
</evidence>
<keyword evidence="6" id="KW-1185">Reference proteome</keyword>
<dbReference type="PROSITE" id="PS50158">
    <property type="entry name" value="ZF_CCHC"/>
    <property type="match status" value="1"/>
</dbReference>
<dbReference type="PROSITE" id="PS50878">
    <property type="entry name" value="RT_POL"/>
    <property type="match status" value="1"/>
</dbReference>
<dbReference type="GO" id="GO:0008270">
    <property type="term" value="F:zinc ion binding"/>
    <property type="evidence" value="ECO:0007669"/>
    <property type="project" value="UniProtKB-KW"/>
</dbReference>
<evidence type="ECO:0000313" key="5">
    <source>
        <dbReference type="EMBL" id="KAH0818755.1"/>
    </source>
</evidence>
<proteinExistence type="predicted"/>
<sequence length="1187" mass="135077">MVSPLANPDKSSAILFTRRRVHRPVGEIVMFDQPIPWKNEVRYLGISFDNYLRFNAQLEHAKTSGQMVRGQLNSLKLQVVQNKFLRAAFNAPWLVRNTQLHREANPPTNKEFLQDDARKCYAKAAETKPNKAQGTDRLAGRLINLLHPWTGRSLLRIYNACWSRGYFPQTWKSGNLVVLLKDSSGDMGSAAPLPTLSYGGLRFTSEMHDNDIPGAFDNVWWPGLFSTLRDRHLPHEILATIKSYLTDRMVLFTQGDVTTQQKITKGYPQGSVLGPTLCNFPLYPLLNAEWPESTKVVAYPDDLAIIVAHHSRQILKTIAQTALDLVTNWATENKLTLSTEKTVSMVHKSPPRVHQRDIRLLLYDALVKSVNNQRYLGSQSTQSKGMNYCCIVPSSYVSVSTDAAGVLAGLLPTDLEIDRANTLRALKRGQASVLGRHHFPNRTSCGHKSSPAMANSAAIFIGLSKKICPGATADPIHGILECPKYLSAQELIHEEIRAWPPELSMVPALCNGQIFVELATATPSTIDIEPDVQFDATLFILEKDVPPGPAARQHLLKKGIVFSSWRSHNIRDFLTVTRCYNCQRFGHIAKHCRSEKQCGYCSSTENESRDCRHKLGEKTMTHLVNNLLPDDVATTNSEEQQALQRDYNSFTHLDLTEDPFTQDELDVLIGELKRNRATGTDGIKGSINKYDPLNKHPDSDTDRESTPQEDDSNPRPPQPIIIHGRYVINELIQLLDSVTKVKVDLKPTRSNIIIFAKTNEDYTNIKSTLKNKSHIEWHNYTTKQDKTHAFVVFALDNKPEPEELKTELLEKSIATKNIFLMKNTKYPTYLVITDKNTTLTGLQTKINTLSHVGTTVTSDHLPLVTNLTLAGPSERPIFMPIDDYNQTNWQTYKRQISEHLPEIIQTTNPNAIDAQATQFTETAKGISVPRKYIPLKKRPIPRPILNKIHEKRKVYRRYIQTRDLNKYREDEWIDICRSLDYRDGKSFWSRFQQITGQKKHSNHHVSHQNQILNTPQEKASCFAQILQQIHQVPDDPHFDNRFFNKVTQNVTNFFKAAPNPPEYTLAVFLDIKRAFDKVWRDGLLQKFISLQANPLFIRMIKSFLENRTCSVQDQNSNVCRRHHSVDVLEKPRVCAEDHPKKTSERRALDQLLESKTKPPKVPKHPHAGQKPPQHQFTDLRINNLPIP</sequence>
<dbReference type="InterPro" id="IPR036875">
    <property type="entry name" value="Znf_CCHC_sf"/>
</dbReference>
<name>A0A8J6HH98_TENMO</name>
<dbReference type="SMART" id="SM00343">
    <property type="entry name" value="ZnF_C2HC"/>
    <property type="match status" value="1"/>
</dbReference>
<dbReference type="Pfam" id="PF00078">
    <property type="entry name" value="RVT_1"/>
    <property type="match status" value="1"/>
</dbReference>
<dbReference type="AlphaFoldDB" id="A0A8J6HH98"/>
<organism evidence="5 6">
    <name type="scientific">Tenebrio molitor</name>
    <name type="common">Yellow mealworm beetle</name>
    <dbReference type="NCBI Taxonomy" id="7067"/>
    <lineage>
        <taxon>Eukaryota</taxon>
        <taxon>Metazoa</taxon>
        <taxon>Ecdysozoa</taxon>
        <taxon>Arthropoda</taxon>
        <taxon>Hexapoda</taxon>
        <taxon>Insecta</taxon>
        <taxon>Pterygota</taxon>
        <taxon>Neoptera</taxon>
        <taxon>Endopterygota</taxon>
        <taxon>Coleoptera</taxon>
        <taxon>Polyphaga</taxon>
        <taxon>Cucujiformia</taxon>
        <taxon>Tenebrionidae</taxon>
        <taxon>Tenebrio</taxon>
    </lineage>
</organism>
<evidence type="ECO:0000313" key="6">
    <source>
        <dbReference type="Proteomes" id="UP000719412"/>
    </source>
</evidence>
<feature type="compositionally biased region" description="Basic and acidic residues" evidence="2">
    <location>
        <begin position="692"/>
        <end position="706"/>
    </location>
</feature>
<gene>
    <name evidence="5" type="ORF">GEV33_004036</name>
</gene>
<feature type="compositionally biased region" description="Basic residues" evidence="2">
    <location>
        <begin position="1157"/>
        <end position="1167"/>
    </location>
</feature>
<evidence type="ECO:0000259" key="3">
    <source>
        <dbReference type="PROSITE" id="PS50158"/>
    </source>
</evidence>
<feature type="domain" description="CCHC-type" evidence="3">
    <location>
        <begin position="578"/>
        <end position="594"/>
    </location>
</feature>
<keyword evidence="1" id="KW-0863">Zinc-finger</keyword>
<keyword evidence="1" id="KW-0479">Metal-binding</keyword>
<reference evidence="5" key="2">
    <citation type="submission" date="2021-08" db="EMBL/GenBank/DDBJ databases">
        <authorList>
            <person name="Eriksson T."/>
        </authorList>
    </citation>
    <scope>NUCLEOTIDE SEQUENCE</scope>
    <source>
        <strain evidence="5">Stoneville</strain>
        <tissue evidence="5">Whole head</tissue>
    </source>
</reference>
<dbReference type="SUPFAM" id="SSF57756">
    <property type="entry name" value="Retrovirus zinc finger-like domains"/>
    <property type="match status" value="1"/>
</dbReference>
<dbReference type="Proteomes" id="UP000719412">
    <property type="component" value="Unassembled WGS sequence"/>
</dbReference>
<comment type="caution">
    <text evidence="5">The sequence shown here is derived from an EMBL/GenBank/DDBJ whole genome shotgun (WGS) entry which is preliminary data.</text>
</comment>
<evidence type="ECO:0000256" key="1">
    <source>
        <dbReference type="PROSITE-ProRule" id="PRU00047"/>
    </source>
</evidence>
<dbReference type="Gene3D" id="4.10.60.10">
    <property type="entry name" value="Zinc finger, CCHC-type"/>
    <property type="match status" value="1"/>
</dbReference>
<feature type="region of interest" description="Disordered" evidence="2">
    <location>
        <begin position="680"/>
        <end position="720"/>
    </location>
</feature>
<accession>A0A8J6HH98</accession>
<feature type="compositionally biased region" description="Basic and acidic residues" evidence="2">
    <location>
        <begin position="1134"/>
        <end position="1156"/>
    </location>
</feature>
<evidence type="ECO:0008006" key="7">
    <source>
        <dbReference type="Google" id="ProtNLM"/>
    </source>
</evidence>
<feature type="region of interest" description="Disordered" evidence="2">
    <location>
        <begin position="1134"/>
        <end position="1187"/>
    </location>
</feature>
<feature type="domain" description="Reverse transcriptase" evidence="4">
    <location>
        <begin position="1"/>
        <end position="380"/>
    </location>
</feature>
<reference evidence="5" key="1">
    <citation type="journal article" date="2020" name="J Insects Food Feed">
        <title>The yellow mealworm (Tenebrio molitor) genome: a resource for the emerging insects as food and feed industry.</title>
        <authorList>
            <person name="Eriksson T."/>
            <person name="Andere A."/>
            <person name="Kelstrup H."/>
            <person name="Emery V."/>
            <person name="Picard C."/>
        </authorList>
    </citation>
    <scope>NUCLEOTIDE SEQUENCE</scope>
    <source>
        <strain evidence="5">Stoneville</strain>
        <tissue evidence="5">Whole head</tissue>
    </source>
</reference>
<dbReference type="InterPro" id="IPR000477">
    <property type="entry name" value="RT_dom"/>
</dbReference>
<protein>
    <recommendedName>
        <fullName evidence="7">CCHC-type domain-containing protein</fullName>
    </recommendedName>
</protein>
<dbReference type="InterPro" id="IPR001878">
    <property type="entry name" value="Znf_CCHC"/>
</dbReference>
<dbReference type="EMBL" id="JABDTM020016749">
    <property type="protein sequence ID" value="KAH0818755.1"/>
    <property type="molecule type" value="Genomic_DNA"/>
</dbReference>
<dbReference type="GO" id="GO:0003676">
    <property type="term" value="F:nucleic acid binding"/>
    <property type="evidence" value="ECO:0007669"/>
    <property type="project" value="InterPro"/>
</dbReference>